<accession>A0A378KCM0</accession>
<name>A0A378KCM0_9GAMM</name>
<evidence type="ECO:0000313" key="1">
    <source>
        <dbReference type="EMBL" id="STX81365.1"/>
    </source>
</evidence>
<protein>
    <submittedName>
        <fullName evidence="1">Uncharacterized protein</fullName>
    </submittedName>
</protein>
<proteinExistence type="predicted"/>
<dbReference type="EMBL" id="UGOD01000003">
    <property type="protein sequence ID" value="STX81365.1"/>
    <property type="molecule type" value="Genomic_DNA"/>
</dbReference>
<sequence length="245" mass="28766">MLGHQFKKGISLKPNFRKERKTQRELQKLYEPCNYLNPITLELLCKLSYRDGVFYLPQGIKPHGRYLFIRALSGGIFIAGEGQVGHHSYLSNGKKVLSAGYFEFENGKMNLVSNESGHYTPTNAEMKKELLFYFRIAKNQDLIYEDHSEVPTKRIISHYFIREIIKESRVKMIAIHRFYKPSNYGKKLDESKFEKDTARYLPDFKLICQKDSSHYLPDFWLFKPNTPINPNMTQSSKYKKDIYPA</sequence>
<gene>
    <name evidence="1" type="ORF">NCTC13316_03234</name>
</gene>
<dbReference type="Proteomes" id="UP000254794">
    <property type="component" value="Unassembled WGS sequence"/>
</dbReference>
<evidence type="ECO:0000313" key="2">
    <source>
        <dbReference type="Proteomes" id="UP000254794"/>
    </source>
</evidence>
<organism evidence="1 2">
    <name type="scientific">Legionella busanensis</name>
    <dbReference type="NCBI Taxonomy" id="190655"/>
    <lineage>
        <taxon>Bacteria</taxon>
        <taxon>Pseudomonadati</taxon>
        <taxon>Pseudomonadota</taxon>
        <taxon>Gammaproteobacteria</taxon>
        <taxon>Legionellales</taxon>
        <taxon>Legionellaceae</taxon>
        <taxon>Legionella</taxon>
    </lineage>
</organism>
<dbReference type="AlphaFoldDB" id="A0A378KCM0"/>
<dbReference type="OrthoDB" id="5653635at2"/>
<reference evidence="1 2" key="1">
    <citation type="submission" date="2018-06" db="EMBL/GenBank/DDBJ databases">
        <authorList>
            <consortium name="Pathogen Informatics"/>
            <person name="Doyle S."/>
        </authorList>
    </citation>
    <scope>NUCLEOTIDE SEQUENCE [LARGE SCALE GENOMIC DNA]</scope>
    <source>
        <strain evidence="1 2">NCTC13316</strain>
    </source>
</reference>
<dbReference type="RefSeq" id="WP_115332756.1">
    <property type="nucleotide sequence ID" value="NZ_CAAAHP010000010.1"/>
</dbReference>
<keyword evidence="2" id="KW-1185">Reference proteome</keyword>